<gene>
    <name evidence="2" type="ORF">HCX60_30310</name>
</gene>
<proteinExistence type="predicted"/>
<dbReference type="PANTHER" id="PTHR30336:SF20">
    <property type="entry name" value="DUF218 DOMAIN-CONTAINING PROTEIN"/>
    <property type="match status" value="1"/>
</dbReference>
<dbReference type="InterPro" id="IPR051599">
    <property type="entry name" value="Cell_Envelope_Assoc"/>
</dbReference>
<dbReference type="RefSeq" id="WP_078635498.1">
    <property type="nucleotide sequence ID" value="NZ_CM007717.1"/>
</dbReference>
<evidence type="ECO:0000259" key="1">
    <source>
        <dbReference type="Pfam" id="PF02698"/>
    </source>
</evidence>
<name>A0AAE6YCC4_STRAT</name>
<dbReference type="GO" id="GO:0005886">
    <property type="term" value="C:plasma membrane"/>
    <property type="evidence" value="ECO:0007669"/>
    <property type="project" value="TreeGrafter"/>
</dbReference>
<organism evidence="2 3">
    <name type="scientific">Streptomyces antibioticus</name>
    <dbReference type="NCBI Taxonomy" id="1890"/>
    <lineage>
        <taxon>Bacteria</taxon>
        <taxon>Bacillati</taxon>
        <taxon>Actinomycetota</taxon>
        <taxon>Actinomycetes</taxon>
        <taxon>Kitasatosporales</taxon>
        <taxon>Streptomycetaceae</taxon>
        <taxon>Streptomyces</taxon>
    </lineage>
</organism>
<protein>
    <submittedName>
        <fullName evidence="2">YdcF family protein</fullName>
    </submittedName>
</protein>
<dbReference type="InterPro" id="IPR003848">
    <property type="entry name" value="DUF218"/>
</dbReference>
<evidence type="ECO:0000313" key="3">
    <source>
        <dbReference type="Proteomes" id="UP000502504"/>
    </source>
</evidence>
<dbReference type="Gene3D" id="3.40.50.620">
    <property type="entry name" value="HUPs"/>
    <property type="match status" value="1"/>
</dbReference>
<feature type="domain" description="DUF218" evidence="1">
    <location>
        <begin position="43"/>
        <end position="178"/>
    </location>
</feature>
<dbReference type="Proteomes" id="UP000502504">
    <property type="component" value="Chromosome"/>
</dbReference>
<reference evidence="2 3" key="1">
    <citation type="submission" date="2020-03" db="EMBL/GenBank/DDBJ databases">
        <title>Is there a link between lipid content and antibiotic production in Streptomyces?</title>
        <authorList>
            <person name="David M."/>
            <person name="Lejeune C."/>
            <person name="Abreu S."/>
            <person name="Thibessard A."/>
            <person name="Leblond P."/>
            <person name="Chaminade P."/>
            <person name="Virolle M.-J."/>
        </authorList>
    </citation>
    <scope>NUCLEOTIDE SEQUENCE [LARGE SCALE GENOMIC DNA]</scope>
    <source>
        <strain evidence="2 3">DSM 41481</strain>
    </source>
</reference>
<dbReference type="PANTHER" id="PTHR30336">
    <property type="entry name" value="INNER MEMBRANE PROTEIN, PROBABLE PERMEASE"/>
    <property type="match status" value="1"/>
</dbReference>
<accession>A0AAE6YCC4</accession>
<dbReference type="EMBL" id="CP050692">
    <property type="protein sequence ID" value="QIT47283.1"/>
    <property type="molecule type" value="Genomic_DNA"/>
</dbReference>
<dbReference type="CDD" id="cd06259">
    <property type="entry name" value="YdcF-like"/>
    <property type="match status" value="1"/>
</dbReference>
<dbReference type="Pfam" id="PF02698">
    <property type="entry name" value="DUF218"/>
    <property type="match status" value="1"/>
</dbReference>
<dbReference type="AlphaFoldDB" id="A0AAE6YCC4"/>
<evidence type="ECO:0000313" key="2">
    <source>
        <dbReference type="EMBL" id="QIT47283.1"/>
    </source>
</evidence>
<dbReference type="InterPro" id="IPR014729">
    <property type="entry name" value="Rossmann-like_a/b/a_fold"/>
</dbReference>
<sequence length="202" mass="22746">MSGNGLSAEQIREMGSFVDIEASPPPDEPTAYFLFGTNQMAPVEVAVERYHKGLAPLIITTGGVNRHSGIVEGQVFRRLLIERGVPESVIRCEDQASNTWQNVELSLPHLREALASGLRITAVSKWYHRRTLHCLATLVPEIGPFYATSWEPIYAGKTVSRDDWPHIPDGKRRVIREWEEIPRRVTEGSFKDVRLADGAWRS</sequence>